<dbReference type="AlphaFoldDB" id="A0A2T3Z554"/>
<evidence type="ECO:0000313" key="2">
    <source>
        <dbReference type="Proteomes" id="UP000240493"/>
    </source>
</evidence>
<proteinExistence type="predicted"/>
<gene>
    <name evidence="1" type="ORF">M441DRAFT_169762</name>
</gene>
<dbReference type="OrthoDB" id="4899150at2759"/>
<dbReference type="EMBL" id="KZ679263">
    <property type="protein sequence ID" value="PTB39948.1"/>
    <property type="molecule type" value="Genomic_DNA"/>
</dbReference>
<dbReference type="Proteomes" id="UP000240493">
    <property type="component" value="Unassembled WGS sequence"/>
</dbReference>
<dbReference type="STRING" id="1042311.A0A2T3Z554"/>
<protein>
    <submittedName>
        <fullName evidence="1">Uncharacterized protein</fullName>
    </submittedName>
</protein>
<reference evidence="1 2" key="1">
    <citation type="submission" date="2016-07" db="EMBL/GenBank/DDBJ databases">
        <title>Multiple horizontal gene transfer events from other fungi enriched the ability of initially mycotrophic Trichoderma (Ascomycota) to feed on dead plant biomass.</title>
        <authorList>
            <consortium name="DOE Joint Genome Institute"/>
            <person name="Aerts A."/>
            <person name="Atanasova L."/>
            <person name="Chenthamara K."/>
            <person name="Zhang J."/>
            <person name="Grujic M."/>
            <person name="Henrissat B."/>
            <person name="Kuo A."/>
            <person name="Salamov A."/>
            <person name="Lipzen A."/>
            <person name="Labutti K."/>
            <person name="Barry K."/>
            <person name="Miao Y."/>
            <person name="Rahimi M.J."/>
            <person name="Shen Q."/>
            <person name="Grigoriev I.V."/>
            <person name="Kubicek C.P."/>
            <person name="Druzhinina I.S."/>
        </authorList>
    </citation>
    <scope>NUCLEOTIDE SEQUENCE [LARGE SCALE GENOMIC DNA]</scope>
    <source>
        <strain evidence="1 2">CBS 433.97</strain>
    </source>
</reference>
<keyword evidence="2" id="KW-1185">Reference proteome</keyword>
<accession>A0A2T3Z554</accession>
<evidence type="ECO:0000313" key="1">
    <source>
        <dbReference type="EMBL" id="PTB39948.1"/>
    </source>
</evidence>
<sequence>MIPQVSVFQESAAEFSPSVDPLDEQEYSYGIDKLFDNDELLTTQYHCLTEQAHQPTINMTGPSLSLANTSNRGATALQTTSLFHFVMPPYGEIGHNYPLLNNFNASSMEQRERGMIYSQQSHHSQQKMPIAAEQILNHTVEDYSTPALIKSEPWFGFGSLFI</sequence>
<name>A0A2T3Z554_TRIA4</name>
<organism evidence="1 2">
    <name type="scientific">Trichoderma asperellum (strain ATCC 204424 / CBS 433.97 / NBRC 101777)</name>
    <dbReference type="NCBI Taxonomy" id="1042311"/>
    <lineage>
        <taxon>Eukaryota</taxon>
        <taxon>Fungi</taxon>
        <taxon>Dikarya</taxon>
        <taxon>Ascomycota</taxon>
        <taxon>Pezizomycotina</taxon>
        <taxon>Sordariomycetes</taxon>
        <taxon>Hypocreomycetidae</taxon>
        <taxon>Hypocreales</taxon>
        <taxon>Hypocreaceae</taxon>
        <taxon>Trichoderma</taxon>
    </lineage>
</organism>